<proteinExistence type="predicted"/>
<dbReference type="EMBL" id="LAZR01010208">
    <property type="protein sequence ID" value="KKM68219.1"/>
    <property type="molecule type" value="Genomic_DNA"/>
</dbReference>
<feature type="non-terminal residue" evidence="2">
    <location>
        <position position="1"/>
    </location>
</feature>
<sequence length="55" mass="5891">SCCVCGSMFLAAELPAGRPLCPACHAVAAALKTHDRPKRKRPSKKESTRGTHRST</sequence>
<dbReference type="AlphaFoldDB" id="A0A0F9JEI7"/>
<accession>A0A0F9JEI7</accession>
<reference evidence="2" key="1">
    <citation type="journal article" date="2015" name="Nature">
        <title>Complex archaea that bridge the gap between prokaryotes and eukaryotes.</title>
        <authorList>
            <person name="Spang A."/>
            <person name="Saw J.H."/>
            <person name="Jorgensen S.L."/>
            <person name="Zaremba-Niedzwiedzka K."/>
            <person name="Martijn J."/>
            <person name="Lind A.E."/>
            <person name="van Eijk R."/>
            <person name="Schleper C."/>
            <person name="Guy L."/>
            <person name="Ettema T.J."/>
        </authorList>
    </citation>
    <scope>NUCLEOTIDE SEQUENCE</scope>
</reference>
<evidence type="ECO:0000256" key="1">
    <source>
        <dbReference type="SAM" id="MobiDB-lite"/>
    </source>
</evidence>
<name>A0A0F9JEI7_9ZZZZ</name>
<comment type="caution">
    <text evidence="2">The sequence shown here is derived from an EMBL/GenBank/DDBJ whole genome shotgun (WGS) entry which is preliminary data.</text>
</comment>
<feature type="region of interest" description="Disordered" evidence="1">
    <location>
        <begin position="32"/>
        <end position="55"/>
    </location>
</feature>
<protein>
    <submittedName>
        <fullName evidence="2">Uncharacterized protein</fullName>
    </submittedName>
</protein>
<evidence type="ECO:0000313" key="2">
    <source>
        <dbReference type="EMBL" id="KKM68219.1"/>
    </source>
</evidence>
<gene>
    <name evidence="2" type="ORF">LCGC14_1463140</name>
</gene>
<organism evidence="2">
    <name type="scientific">marine sediment metagenome</name>
    <dbReference type="NCBI Taxonomy" id="412755"/>
    <lineage>
        <taxon>unclassified sequences</taxon>
        <taxon>metagenomes</taxon>
        <taxon>ecological metagenomes</taxon>
    </lineage>
</organism>